<protein>
    <submittedName>
        <fullName evidence="5">Cation:proton antiporter</fullName>
    </submittedName>
</protein>
<proteinExistence type="predicted"/>
<feature type="transmembrane region" description="Helical" evidence="3">
    <location>
        <begin position="252"/>
        <end position="276"/>
    </location>
</feature>
<name>A0A2Z2L7F0_9RICK</name>
<feature type="transmembrane region" description="Helical" evidence="3">
    <location>
        <begin position="216"/>
        <end position="240"/>
    </location>
</feature>
<organism evidence="5 6">
    <name type="scientific">Anaplasma ovis str. Haibei</name>
    <dbReference type="NCBI Taxonomy" id="1248439"/>
    <lineage>
        <taxon>Bacteria</taxon>
        <taxon>Pseudomonadati</taxon>
        <taxon>Pseudomonadota</taxon>
        <taxon>Alphaproteobacteria</taxon>
        <taxon>Rickettsiales</taxon>
        <taxon>Anaplasmataceae</taxon>
        <taxon>Anaplasma</taxon>
    </lineage>
</organism>
<evidence type="ECO:0000256" key="2">
    <source>
        <dbReference type="RuleBase" id="RU000320"/>
    </source>
</evidence>
<dbReference type="Pfam" id="PF00361">
    <property type="entry name" value="Proton_antipo_M"/>
    <property type="match status" value="1"/>
</dbReference>
<accession>A0A2Z2L7F0</accession>
<feature type="transmembrane region" description="Helical" evidence="3">
    <location>
        <begin position="83"/>
        <end position="107"/>
    </location>
</feature>
<dbReference type="OrthoDB" id="9811798at2"/>
<evidence type="ECO:0000256" key="1">
    <source>
        <dbReference type="ARBA" id="ARBA00004127"/>
    </source>
</evidence>
<evidence type="ECO:0000259" key="4">
    <source>
        <dbReference type="Pfam" id="PF00361"/>
    </source>
</evidence>
<feature type="transmembrane region" description="Helical" evidence="3">
    <location>
        <begin position="469"/>
        <end position="488"/>
    </location>
</feature>
<comment type="subcellular location">
    <subcellularLocation>
        <location evidence="1">Endomembrane system</location>
        <topology evidence="1">Multi-pass membrane protein</topology>
    </subcellularLocation>
    <subcellularLocation>
        <location evidence="2">Membrane</location>
        <topology evidence="2">Multi-pass membrane protein</topology>
    </subcellularLocation>
</comment>
<dbReference type="KEGG" id="aoh:AOV_00530"/>
<dbReference type="PANTHER" id="PTHR43373">
    <property type="entry name" value="NA(+)/H(+) ANTIPORTER SUBUNIT"/>
    <property type="match status" value="1"/>
</dbReference>
<feature type="transmembrane region" description="Helical" evidence="3">
    <location>
        <begin position="296"/>
        <end position="314"/>
    </location>
</feature>
<dbReference type="AlphaFoldDB" id="A0A2Z2L7F0"/>
<dbReference type="Proteomes" id="UP000259762">
    <property type="component" value="Chromosome"/>
</dbReference>
<keyword evidence="6" id="KW-1185">Reference proteome</keyword>
<gene>
    <name evidence="5" type="primary">nuoL</name>
    <name evidence="5" type="ORF">AOV_00530</name>
</gene>
<dbReference type="RefSeq" id="WP_075138705.1">
    <property type="nucleotide sequence ID" value="NZ_CP015994.1"/>
</dbReference>
<feature type="transmembrane region" description="Helical" evidence="3">
    <location>
        <begin position="119"/>
        <end position="139"/>
    </location>
</feature>
<feature type="transmembrane region" description="Helical" evidence="3">
    <location>
        <begin position="425"/>
        <end position="449"/>
    </location>
</feature>
<keyword evidence="3" id="KW-1133">Transmembrane helix</keyword>
<dbReference type="PRINTS" id="PR01434">
    <property type="entry name" value="NADHDHGNASE5"/>
</dbReference>
<evidence type="ECO:0000313" key="6">
    <source>
        <dbReference type="Proteomes" id="UP000259762"/>
    </source>
</evidence>
<dbReference type="PANTHER" id="PTHR43373:SF1">
    <property type="entry name" value="NA(+)_H(+) ANTIPORTER SUBUNIT A"/>
    <property type="match status" value="1"/>
</dbReference>
<dbReference type="EMBL" id="CP015994">
    <property type="protein sequence ID" value="ASI47442.1"/>
    <property type="molecule type" value="Genomic_DNA"/>
</dbReference>
<feature type="transmembrane region" description="Helical" evidence="3">
    <location>
        <begin position="177"/>
        <end position="196"/>
    </location>
</feature>
<keyword evidence="3" id="KW-0472">Membrane</keyword>
<evidence type="ECO:0000256" key="3">
    <source>
        <dbReference type="SAM" id="Phobius"/>
    </source>
</evidence>
<dbReference type="InterPro" id="IPR050616">
    <property type="entry name" value="CPA3_Na-H_Antiporter_A"/>
</dbReference>
<reference evidence="5 6" key="2">
    <citation type="journal article" date="2019" name="BMC Genomics">
        <title>The Anaplasma ovis genome reveals a high proportion of pseudogenes.</title>
        <authorList>
            <person name="Liu Z."/>
            <person name="Peasley A.M."/>
            <person name="Yang J."/>
            <person name="Li Y."/>
            <person name="Guan G."/>
            <person name="Luo J."/>
            <person name="Yin H."/>
            <person name="Brayton K.A."/>
        </authorList>
    </citation>
    <scope>NUCLEOTIDE SEQUENCE [LARGE SCALE GENOMIC DNA]</scope>
    <source>
        <strain evidence="5 6">Haibei</strain>
    </source>
</reference>
<keyword evidence="2 3" id="KW-0812">Transmembrane</keyword>
<dbReference type="InterPro" id="IPR001750">
    <property type="entry name" value="ND/Mrp_TM"/>
</dbReference>
<feature type="domain" description="NADH:quinone oxidoreductase/Mrp antiporter transmembrane" evidence="4">
    <location>
        <begin position="138"/>
        <end position="438"/>
    </location>
</feature>
<feature type="transmembrane region" description="Helical" evidence="3">
    <location>
        <begin position="347"/>
        <end position="372"/>
    </location>
</feature>
<dbReference type="GO" id="GO:0012505">
    <property type="term" value="C:endomembrane system"/>
    <property type="evidence" value="ECO:0007669"/>
    <property type="project" value="UniProtKB-SubCell"/>
</dbReference>
<dbReference type="GO" id="GO:0016020">
    <property type="term" value="C:membrane"/>
    <property type="evidence" value="ECO:0007669"/>
    <property type="project" value="UniProtKB-SubCell"/>
</dbReference>
<evidence type="ECO:0000313" key="5">
    <source>
        <dbReference type="EMBL" id="ASI47442.1"/>
    </source>
</evidence>
<reference evidence="6" key="1">
    <citation type="submission" date="2018-06" db="EMBL/GenBank/DDBJ databases">
        <title>The Anaplasma ovis genome reveals a high proportion of pseudogenes.</title>
        <authorList>
            <person name="Liu Z."/>
            <person name="Peasley A.M."/>
            <person name="Yang J."/>
            <person name="Li Y."/>
            <person name="Guan G."/>
            <person name="Luo J."/>
            <person name="Yin H."/>
            <person name="Brayton K.A."/>
        </authorList>
    </citation>
    <scope>NUCLEOTIDE SEQUENCE [LARGE SCALE GENOMIC DNA]</scope>
    <source>
        <strain evidence="6">Haibei</strain>
    </source>
</reference>
<sequence>MTKLLCSVDALLLSAVLLPFASAALILALRNVRRAHEVLTLASSCTLVPILYRIYVLCAGSKGGAVLRYEMTSSLCIALQPEALGIMFALMVSLLWLITNVYTICYMNKTDSKNACHHPVFYACFAASIGCTLCVAFSGNIATLFIAYEMLTACTYPLIIHGLSASSIAGGRFYLKTLLCTSMLFFLPAVIMIYGLNGAAGLFGTASFISETHPAFLPILLILLCYGVTKAAIVPAHVWLPEAMVAPTPVSALLHAVAVVKSGVFTIIKITVYVLGVRGMGEYYATVSETIYNCNVLMYLSAATIIVGSIMAMRQSNLKKLLAYSTVSQLSYITLAVSMYTDGAIRAAVLQMVCHAFAKITLFFSAGAIYAVTGKTSVKEINGIGRAMPLTIAAFCIGALAMIGVPPASTFWGKFSILSEAMGNGHIMVVLTMVASTLLNTLYFVPIIYRAFFIKPSAKSGSSQKEAPVPMLAAMMATSACTITLFLHPNIVFGVLDRIGLAVTFPK</sequence>
<feature type="transmembrane region" description="Helical" evidence="3">
    <location>
        <begin position="384"/>
        <end position="405"/>
    </location>
</feature>